<keyword evidence="1" id="KW-0812">Transmembrane</keyword>
<feature type="transmembrane region" description="Helical" evidence="1">
    <location>
        <begin position="12"/>
        <end position="31"/>
    </location>
</feature>
<reference evidence="3" key="1">
    <citation type="submission" date="2016-03" db="EMBL/GenBank/DDBJ databases">
        <authorList>
            <person name="Lee Y.-S."/>
            <person name="Choi Y.-L."/>
        </authorList>
    </citation>
    <scope>NUCLEOTIDE SEQUENCE [LARGE SCALE GENOMIC DNA]</scope>
    <source>
        <strain evidence="3">DAU221</strain>
    </source>
</reference>
<keyword evidence="1" id="KW-0472">Membrane</keyword>
<dbReference type="Pfam" id="PF14079">
    <property type="entry name" value="DUF4260"/>
    <property type="match status" value="1"/>
</dbReference>
<name>A0A143HLC3_MICTH</name>
<dbReference type="InterPro" id="IPR025356">
    <property type="entry name" value="DUF4260"/>
</dbReference>
<dbReference type="EMBL" id="CP014864">
    <property type="protein sequence ID" value="AMX02311.1"/>
    <property type="molecule type" value="Genomic_DNA"/>
</dbReference>
<protein>
    <recommendedName>
        <fullName evidence="4">DUF4260 domain-containing protein</fullName>
    </recommendedName>
</protein>
<feature type="transmembrane region" description="Helical" evidence="1">
    <location>
        <begin position="62"/>
        <end position="81"/>
    </location>
</feature>
<dbReference type="OrthoDB" id="9813911at2"/>
<evidence type="ECO:0000313" key="2">
    <source>
        <dbReference type="EMBL" id="AMX02311.1"/>
    </source>
</evidence>
<keyword evidence="1" id="KW-1133">Transmembrane helix</keyword>
<organism evidence="2 3">
    <name type="scientific">Microbulbifer thermotolerans</name>
    <dbReference type="NCBI Taxonomy" id="252514"/>
    <lineage>
        <taxon>Bacteria</taxon>
        <taxon>Pseudomonadati</taxon>
        <taxon>Pseudomonadota</taxon>
        <taxon>Gammaproteobacteria</taxon>
        <taxon>Cellvibrionales</taxon>
        <taxon>Microbulbiferaceae</taxon>
        <taxon>Microbulbifer</taxon>
    </lineage>
</organism>
<dbReference type="Proteomes" id="UP000076077">
    <property type="component" value="Chromosome"/>
</dbReference>
<dbReference type="AlphaFoldDB" id="A0A143HLC3"/>
<feature type="transmembrane region" description="Helical" evidence="1">
    <location>
        <begin position="37"/>
        <end position="55"/>
    </location>
</feature>
<feature type="transmembrane region" description="Helical" evidence="1">
    <location>
        <begin position="87"/>
        <end position="105"/>
    </location>
</feature>
<evidence type="ECO:0000256" key="1">
    <source>
        <dbReference type="SAM" id="Phobius"/>
    </source>
</evidence>
<keyword evidence="3" id="KW-1185">Reference proteome</keyword>
<gene>
    <name evidence="2" type="ORF">A3224_06695</name>
</gene>
<evidence type="ECO:0008006" key="4">
    <source>
        <dbReference type="Google" id="ProtNLM"/>
    </source>
</evidence>
<evidence type="ECO:0000313" key="3">
    <source>
        <dbReference type="Proteomes" id="UP000076077"/>
    </source>
</evidence>
<accession>A0A143HLC3</accession>
<dbReference type="KEGG" id="mthd:A3224_06695"/>
<proteinExistence type="predicted"/>
<sequence>MILGNVVGAVRWTLRAEGAALFIAALCLYANFEFSWLTFAILFLIPDLSFLGYLINNKVGAIAYNFAHSLVGAILILGLGFFNEVQLLQLLGLIWLAHIGFDRLLGYGLKYQRGFGYTHLGLIGKAKNI</sequence>